<name>A0A382F5R8_9ZZZZ</name>
<reference evidence="1" key="1">
    <citation type="submission" date="2018-05" db="EMBL/GenBank/DDBJ databases">
        <authorList>
            <person name="Lanie J.A."/>
            <person name="Ng W.-L."/>
            <person name="Kazmierczak K.M."/>
            <person name="Andrzejewski T.M."/>
            <person name="Davidsen T.M."/>
            <person name="Wayne K.J."/>
            <person name="Tettelin H."/>
            <person name="Glass J.I."/>
            <person name="Rusch D."/>
            <person name="Podicherti R."/>
            <person name="Tsui H.-C.T."/>
            <person name="Winkler M.E."/>
        </authorList>
    </citation>
    <scope>NUCLEOTIDE SEQUENCE</scope>
</reference>
<accession>A0A382F5R8</accession>
<organism evidence="1">
    <name type="scientific">marine metagenome</name>
    <dbReference type="NCBI Taxonomy" id="408172"/>
    <lineage>
        <taxon>unclassified sequences</taxon>
        <taxon>metagenomes</taxon>
        <taxon>ecological metagenomes</taxon>
    </lineage>
</organism>
<evidence type="ECO:0000313" key="1">
    <source>
        <dbReference type="EMBL" id="SVB57553.1"/>
    </source>
</evidence>
<sequence>MDEQEELRPLNHFQLRAAQQKQKEARDTKYRERSRKRLVNIISTKIKTSFIGAIAAFEDGFGFLWGHDKDDLTEDEQAMQEIWESVRARILDNGNGQLRGAINEIQNNSIYWDRYHVDLPIKPEGNEETK</sequence>
<protein>
    <submittedName>
        <fullName evidence="1">Uncharacterized protein</fullName>
    </submittedName>
</protein>
<dbReference type="EMBL" id="UINC01047815">
    <property type="protein sequence ID" value="SVB57553.1"/>
    <property type="molecule type" value="Genomic_DNA"/>
</dbReference>
<gene>
    <name evidence="1" type="ORF">METZ01_LOCUS210407</name>
</gene>
<dbReference type="AlphaFoldDB" id="A0A382F5R8"/>
<proteinExistence type="predicted"/>